<dbReference type="EMBL" id="JBHTKA010000008">
    <property type="protein sequence ID" value="MFD1001986.1"/>
    <property type="molecule type" value="Genomic_DNA"/>
</dbReference>
<sequence length="300" mass="32905">MKTTQQRSVKGSYSGMNSKVGDFLVNRLLPGSEVHTVGPFVFLDHLYPTEQKAKTPALPSGKFAHPHRGIATFSYIFSGSLEHFDSHGGHGIVEAGGAQWMKAGNGVVHDEHNSPEFQRTGGILHSLQFWINLPAKNKAEAPDYLALHRSDIPEIELPDHAGTLRVVIGNIGGRQSPVQTYSEQFLYHVVLQPKSKFTLTIPGGQEAAAFIPLREATINGTDFGNSEIVFFRTEDGGIELSNKSTYAVDIILFGGERYAEPIVAEGPFVMNSHNDIALAYKDFFDGKYGKIDYKQLSGEV</sequence>
<dbReference type="InterPro" id="IPR053186">
    <property type="entry name" value="QDO-related"/>
</dbReference>
<protein>
    <submittedName>
        <fullName evidence="5">Pirin family protein</fullName>
    </submittedName>
</protein>
<feature type="domain" description="Pirin N-terminal" evidence="3">
    <location>
        <begin position="27"/>
        <end position="131"/>
    </location>
</feature>
<dbReference type="PIRSF" id="PIRSF006232">
    <property type="entry name" value="Pirin"/>
    <property type="match status" value="1"/>
</dbReference>
<name>A0ABW3K9U9_9BACT</name>
<reference evidence="6" key="1">
    <citation type="journal article" date="2019" name="Int. J. Syst. Evol. Microbiol.">
        <title>The Global Catalogue of Microorganisms (GCM) 10K type strain sequencing project: providing services to taxonomists for standard genome sequencing and annotation.</title>
        <authorList>
            <consortium name="The Broad Institute Genomics Platform"/>
            <consortium name="The Broad Institute Genome Sequencing Center for Infectious Disease"/>
            <person name="Wu L."/>
            <person name="Ma J."/>
        </authorList>
    </citation>
    <scope>NUCLEOTIDE SEQUENCE [LARGE SCALE GENOMIC DNA]</scope>
    <source>
        <strain evidence="6">CCUG 58938</strain>
    </source>
</reference>
<organism evidence="5 6">
    <name type="scientific">Ohtaekwangia kribbensis</name>
    <dbReference type="NCBI Taxonomy" id="688913"/>
    <lineage>
        <taxon>Bacteria</taxon>
        <taxon>Pseudomonadati</taxon>
        <taxon>Bacteroidota</taxon>
        <taxon>Cytophagia</taxon>
        <taxon>Cytophagales</taxon>
        <taxon>Fulvivirgaceae</taxon>
        <taxon>Ohtaekwangia</taxon>
    </lineage>
</organism>
<dbReference type="Pfam" id="PF02678">
    <property type="entry name" value="Pirin"/>
    <property type="match status" value="1"/>
</dbReference>
<dbReference type="PANTHER" id="PTHR43594:SF1">
    <property type="entry name" value="QUERCETIN 2,3-DIOXYGENASE PA2418-RELATED"/>
    <property type="match status" value="1"/>
</dbReference>
<dbReference type="CDD" id="cd02247">
    <property type="entry name" value="cupin_pirin_C"/>
    <property type="match status" value="1"/>
</dbReference>
<accession>A0ABW3K9U9</accession>
<dbReference type="RefSeq" id="WP_377582659.1">
    <property type="nucleotide sequence ID" value="NZ_JBHTKA010000008.1"/>
</dbReference>
<evidence type="ECO:0000256" key="1">
    <source>
        <dbReference type="ARBA" id="ARBA00008416"/>
    </source>
</evidence>
<dbReference type="InterPro" id="IPR012093">
    <property type="entry name" value="Pirin"/>
</dbReference>
<evidence type="ECO:0000313" key="5">
    <source>
        <dbReference type="EMBL" id="MFD1001986.1"/>
    </source>
</evidence>
<dbReference type="InterPro" id="IPR008778">
    <property type="entry name" value="Pirin_C_dom"/>
</dbReference>
<dbReference type="Gene3D" id="2.60.120.10">
    <property type="entry name" value="Jelly Rolls"/>
    <property type="match status" value="2"/>
</dbReference>
<dbReference type="PANTHER" id="PTHR43594">
    <property type="entry name" value="QUERCETIN 2,3-DIOXYGENASE"/>
    <property type="match status" value="1"/>
</dbReference>
<dbReference type="Proteomes" id="UP001597112">
    <property type="component" value="Unassembled WGS sequence"/>
</dbReference>
<keyword evidence="6" id="KW-1185">Reference proteome</keyword>
<dbReference type="InterPro" id="IPR003829">
    <property type="entry name" value="Pirin_N_dom"/>
</dbReference>
<evidence type="ECO:0000313" key="6">
    <source>
        <dbReference type="Proteomes" id="UP001597112"/>
    </source>
</evidence>
<evidence type="ECO:0000259" key="3">
    <source>
        <dbReference type="Pfam" id="PF02678"/>
    </source>
</evidence>
<evidence type="ECO:0000259" key="4">
    <source>
        <dbReference type="Pfam" id="PF05726"/>
    </source>
</evidence>
<dbReference type="CDD" id="cd02909">
    <property type="entry name" value="cupin_pirin_N"/>
    <property type="match status" value="1"/>
</dbReference>
<comment type="caution">
    <text evidence="5">The sequence shown here is derived from an EMBL/GenBank/DDBJ whole genome shotgun (WGS) entry which is preliminary data.</text>
</comment>
<evidence type="ECO:0000256" key="2">
    <source>
        <dbReference type="RuleBase" id="RU003457"/>
    </source>
</evidence>
<gene>
    <name evidence="5" type="ORF">ACFQ21_21855</name>
</gene>
<feature type="domain" description="Pirin C-terminal" evidence="4">
    <location>
        <begin position="187"/>
        <end position="288"/>
    </location>
</feature>
<dbReference type="InterPro" id="IPR011051">
    <property type="entry name" value="RmlC_Cupin_sf"/>
</dbReference>
<dbReference type="SUPFAM" id="SSF51182">
    <property type="entry name" value="RmlC-like cupins"/>
    <property type="match status" value="1"/>
</dbReference>
<comment type="similarity">
    <text evidence="1 2">Belongs to the pirin family.</text>
</comment>
<dbReference type="InterPro" id="IPR014710">
    <property type="entry name" value="RmlC-like_jellyroll"/>
</dbReference>
<dbReference type="Pfam" id="PF05726">
    <property type="entry name" value="Pirin_C"/>
    <property type="match status" value="1"/>
</dbReference>
<proteinExistence type="inferred from homology"/>